<evidence type="ECO:0008006" key="3">
    <source>
        <dbReference type="Google" id="ProtNLM"/>
    </source>
</evidence>
<accession>A0A0C1MRE2</accession>
<keyword evidence="2" id="KW-1185">Reference proteome</keyword>
<comment type="caution">
    <text evidence="1">The sequence shown here is derived from an EMBL/GenBank/DDBJ whole genome shotgun (WGS) entry which is preliminary data.</text>
</comment>
<dbReference type="NCBIfam" id="TIGR02683">
    <property type="entry name" value="upstrm_HI1419"/>
    <property type="match status" value="1"/>
</dbReference>
<dbReference type="InterPro" id="IPR014056">
    <property type="entry name" value="TypeIITA-like_toxin_pred"/>
</dbReference>
<dbReference type="PANTHER" id="PTHR41791:SF1">
    <property type="entry name" value="SSL7039 PROTEIN"/>
    <property type="match status" value="1"/>
</dbReference>
<protein>
    <recommendedName>
        <fullName evidence="3">Addiction module antidote protein</fullName>
    </recommendedName>
</protein>
<proteinExistence type="predicted"/>
<dbReference type="Proteomes" id="UP000031258">
    <property type="component" value="Unassembled WGS sequence"/>
</dbReference>
<dbReference type="AlphaFoldDB" id="A0A0C1MRE2"/>
<evidence type="ECO:0000313" key="2">
    <source>
        <dbReference type="Proteomes" id="UP000031258"/>
    </source>
</evidence>
<gene>
    <name evidence="1" type="ORF">NF27_HJ00550</name>
</gene>
<evidence type="ECO:0000313" key="1">
    <source>
        <dbReference type="EMBL" id="KIE04602.1"/>
    </source>
</evidence>
<reference evidence="1 2" key="1">
    <citation type="submission" date="2014-11" db="EMBL/GenBank/DDBJ databases">
        <title>A Rickettsiales Symbiont of Amoebae With Ancient Features.</title>
        <authorList>
            <person name="Schulz F."/>
            <person name="Martijn J."/>
            <person name="Wascher F."/>
            <person name="Kostanjsek R."/>
            <person name="Ettema T.J."/>
            <person name="Horn M."/>
        </authorList>
    </citation>
    <scope>NUCLEOTIDE SEQUENCE [LARGE SCALE GENOMIC DNA]</scope>
    <source>
        <strain evidence="1 2">UWC36</strain>
    </source>
</reference>
<dbReference type="PANTHER" id="PTHR41791">
    <property type="entry name" value="SSL7039 PROTEIN"/>
    <property type="match status" value="1"/>
</dbReference>
<name>A0A0C1MRE2_9RICK</name>
<organism evidence="1 2">
    <name type="scientific">Candidatus Jidaibacter acanthamoebae</name>
    <dbReference type="NCBI Taxonomy" id="86105"/>
    <lineage>
        <taxon>Bacteria</taxon>
        <taxon>Pseudomonadati</taxon>
        <taxon>Pseudomonadota</taxon>
        <taxon>Alphaproteobacteria</taxon>
        <taxon>Rickettsiales</taxon>
        <taxon>Candidatus Midichloriaceae</taxon>
        <taxon>Candidatus Jidaibacter</taxon>
    </lineage>
</organism>
<dbReference type="STRING" id="86105.NF27_HJ00550"/>
<dbReference type="EMBL" id="JSWE01000180">
    <property type="protein sequence ID" value="KIE04602.1"/>
    <property type="molecule type" value="Genomic_DNA"/>
</dbReference>
<dbReference type="InterPro" id="IPR014057">
    <property type="entry name" value="HI1420"/>
</dbReference>
<sequence>MVSVFGGLYMDKVSIRTIKIYGKDEKEFITDWLEGLEDIKARIKILRKLDRVKFKKCKDLKDLGNGLFELKINYGEGYYIYYTNLENDTILLLYGGELSSKESIIEQAKEYMAEHTKRKGYSYYREYDELLLERLMLEKEAQQHLETALEEFIEDRDKAIFLRALREVAVVQGGIAELSEKTKLNRQSLHKALCPTANPKLDIIGAIIKGLGFKIRIEADT</sequence>
<dbReference type="Pfam" id="PF21716">
    <property type="entry name" value="dnstrm_HI1420"/>
    <property type="match status" value="1"/>
</dbReference>